<keyword evidence="3" id="KW-1185">Reference proteome</keyword>
<evidence type="ECO:0000313" key="2">
    <source>
        <dbReference type="EMBL" id="ESR62900.1"/>
    </source>
</evidence>
<reference evidence="2 3" key="1">
    <citation type="submission" date="2013-10" db="EMBL/GenBank/DDBJ databases">
        <authorList>
            <consortium name="International Citrus Genome Consortium"/>
            <person name="Jenkins J."/>
            <person name="Schmutz J."/>
            <person name="Prochnik S."/>
            <person name="Rokhsar D."/>
            <person name="Gmitter F."/>
            <person name="Ollitrault P."/>
            <person name="Machado M."/>
            <person name="Talon M."/>
            <person name="Wincker P."/>
            <person name="Jaillon O."/>
            <person name="Morgante M."/>
        </authorList>
    </citation>
    <scope>NUCLEOTIDE SEQUENCE</scope>
    <source>
        <strain evidence="3">cv. Clemenules</strain>
    </source>
</reference>
<dbReference type="STRING" id="85681.V4UFE9"/>
<dbReference type="PANTHER" id="PTHR33726:SF3">
    <property type="entry name" value="TRANSMEMBRANE PROTEIN"/>
    <property type="match status" value="1"/>
</dbReference>
<evidence type="ECO:0000256" key="1">
    <source>
        <dbReference type="SAM" id="Phobius"/>
    </source>
</evidence>
<keyword evidence="1" id="KW-1133">Transmembrane helix</keyword>
<sequence>MESTTTTTTTSTGIKRLNRRWVLFKRLIKRESLRWKFLGKWKRLNLQISFFDDVLFKIVSVFEAVVLVATACFFFLCCGCHF</sequence>
<dbReference type="Gramene" id="ESR62900">
    <property type="protein sequence ID" value="ESR62900"/>
    <property type="gene ID" value="CICLE_v10017350mg"/>
</dbReference>
<feature type="transmembrane region" description="Helical" evidence="1">
    <location>
        <begin position="54"/>
        <end position="78"/>
    </location>
</feature>
<keyword evidence="1" id="KW-0472">Membrane</keyword>
<accession>V4UFE9</accession>
<dbReference type="OMA" id="TSSPFRW"/>
<dbReference type="PANTHER" id="PTHR33726">
    <property type="entry name" value="TRANSMEMBRANE PROTEIN"/>
    <property type="match status" value="1"/>
</dbReference>
<proteinExistence type="predicted"/>
<dbReference type="KEGG" id="cic:CICLE_v10017350mg"/>
<dbReference type="Proteomes" id="UP000030687">
    <property type="component" value="Unassembled WGS sequence"/>
</dbReference>
<gene>
    <name evidence="2" type="ORF">CICLE_v10017350mg</name>
</gene>
<dbReference type="InParanoid" id="V4UFE9"/>
<organism evidence="2 3">
    <name type="scientific">Citrus clementina</name>
    <name type="common">Clementine</name>
    <name type="synonym">Citrus deliciosa x Citrus sinensis</name>
    <dbReference type="NCBI Taxonomy" id="85681"/>
    <lineage>
        <taxon>Eukaryota</taxon>
        <taxon>Viridiplantae</taxon>
        <taxon>Streptophyta</taxon>
        <taxon>Embryophyta</taxon>
        <taxon>Tracheophyta</taxon>
        <taxon>Spermatophyta</taxon>
        <taxon>Magnoliopsida</taxon>
        <taxon>eudicotyledons</taxon>
        <taxon>Gunneridae</taxon>
        <taxon>Pentapetalae</taxon>
        <taxon>rosids</taxon>
        <taxon>malvids</taxon>
        <taxon>Sapindales</taxon>
        <taxon>Rutaceae</taxon>
        <taxon>Aurantioideae</taxon>
        <taxon>Citrus</taxon>
    </lineage>
</organism>
<name>V4UFE9_CITCL</name>
<evidence type="ECO:0008006" key="4">
    <source>
        <dbReference type="Google" id="ProtNLM"/>
    </source>
</evidence>
<evidence type="ECO:0000313" key="3">
    <source>
        <dbReference type="Proteomes" id="UP000030687"/>
    </source>
</evidence>
<dbReference type="AlphaFoldDB" id="V4UFE9"/>
<dbReference type="eggNOG" id="ENOG502SCF6">
    <property type="taxonomic scope" value="Eukaryota"/>
</dbReference>
<keyword evidence="1" id="KW-0812">Transmembrane</keyword>
<protein>
    <recommendedName>
        <fullName evidence="4">Transmembrane protein</fullName>
    </recommendedName>
</protein>
<dbReference type="EMBL" id="KI536312">
    <property type="protein sequence ID" value="ESR62900.1"/>
    <property type="molecule type" value="Genomic_DNA"/>
</dbReference>